<comment type="caution">
    <text evidence="10">The sequence shown here is derived from an EMBL/GenBank/DDBJ whole genome shotgun (WGS) entry which is preliminary data.</text>
</comment>
<keyword evidence="11" id="KW-1185">Reference proteome</keyword>
<comment type="pathway">
    <text evidence="1 7">Cell wall biogenesis; peptidoglycan biosynthesis.</text>
</comment>
<name>A0ABV7SYL4_9SPHN</name>
<dbReference type="CDD" id="cd16913">
    <property type="entry name" value="YkuD_like"/>
    <property type="match status" value="1"/>
</dbReference>
<gene>
    <name evidence="10" type="ORF">ACFONA_17820</name>
</gene>
<evidence type="ECO:0000256" key="8">
    <source>
        <dbReference type="SAM" id="MobiDB-lite"/>
    </source>
</evidence>
<keyword evidence="4 7" id="KW-0133">Cell shape</keyword>
<evidence type="ECO:0000313" key="10">
    <source>
        <dbReference type="EMBL" id="MFC3582031.1"/>
    </source>
</evidence>
<sequence length="234" mass="24196">MASRRFSGMIGQGRGTRLFAGALAACLLGGVGLMAVAANLPKPSAAAAPAIKAQPARRVQRQPQPKPVTPAATAVTAPESNYVVKSILKIEGPMRQGDSYWDESHAPATGPVVITVDLAAQTVSVFRAGHEIGTAVIIYGGDDTPTPLGIFPITQKDADHVSNIYDAPMPYMLRLTNDGIAIHGSEVGDGYVTHGCIGVPTAFAKKVFGAAKLGDKVIVTRGERLATGQAITAA</sequence>
<accession>A0ABV7SYL4</accession>
<keyword evidence="3" id="KW-0808">Transferase</keyword>
<feature type="active site" description="Nucleophile" evidence="7">
    <location>
        <position position="196"/>
    </location>
</feature>
<evidence type="ECO:0000256" key="7">
    <source>
        <dbReference type="PROSITE-ProRule" id="PRU01373"/>
    </source>
</evidence>
<dbReference type="InterPro" id="IPR038063">
    <property type="entry name" value="Transpep_catalytic_dom"/>
</dbReference>
<keyword evidence="6 7" id="KW-0961">Cell wall biogenesis/degradation</keyword>
<dbReference type="Pfam" id="PF03734">
    <property type="entry name" value="YkuD"/>
    <property type="match status" value="1"/>
</dbReference>
<evidence type="ECO:0000313" key="11">
    <source>
        <dbReference type="Proteomes" id="UP001595713"/>
    </source>
</evidence>
<dbReference type="InterPro" id="IPR050979">
    <property type="entry name" value="LD-transpeptidase"/>
</dbReference>
<dbReference type="PROSITE" id="PS52029">
    <property type="entry name" value="LD_TPASE"/>
    <property type="match status" value="1"/>
</dbReference>
<evidence type="ECO:0000256" key="4">
    <source>
        <dbReference type="ARBA" id="ARBA00022960"/>
    </source>
</evidence>
<evidence type="ECO:0000256" key="1">
    <source>
        <dbReference type="ARBA" id="ARBA00004752"/>
    </source>
</evidence>
<comment type="similarity">
    <text evidence="2">Belongs to the YkuD family.</text>
</comment>
<protein>
    <submittedName>
        <fullName evidence="10">L,D-transpeptidase family protein</fullName>
    </submittedName>
</protein>
<dbReference type="InterPro" id="IPR005490">
    <property type="entry name" value="LD_TPept_cat_dom"/>
</dbReference>
<dbReference type="RefSeq" id="WP_261294543.1">
    <property type="nucleotide sequence ID" value="NZ_JANQBK010000008.1"/>
</dbReference>
<evidence type="ECO:0000256" key="6">
    <source>
        <dbReference type="ARBA" id="ARBA00023316"/>
    </source>
</evidence>
<dbReference type="SUPFAM" id="SSF141523">
    <property type="entry name" value="L,D-transpeptidase catalytic domain-like"/>
    <property type="match status" value="1"/>
</dbReference>
<evidence type="ECO:0000256" key="5">
    <source>
        <dbReference type="ARBA" id="ARBA00022984"/>
    </source>
</evidence>
<keyword evidence="5 7" id="KW-0573">Peptidoglycan synthesis</keyword>
<proteinExistence type="inferred from homology"/>
<dbReference type="PANTHER" id="PTHR30582">
    <property type="entry name" value="L,D-TRANSPEPTIDASE"/>
    <property type="match status" value="1"/>
</dbReference>
<feature type="active site" description="Proton donor/acceptor" evidence="7">
    <location>
        <position position="183"/>
    </location>
</feature>
<feature type="domain" description="L,D-TPase catalytic" evidence="9">
    <location>
        <begin position="112"/>
        <end position="220"/>
    </location>
</feature>
<evidence type="ECO:0000256" key="2">
    <source>
        <dbReference type="ARBA" id="ARBA00005992"/>
    </source>
</evidence>
<dbReference type="PANTHER" id="PTHR30582:SF2">
    <property type="entry name" value="L,D-TRANSPEPTIDASE YCIB-RELATED"/>
    <property type="match status" value="1"/>
</dbReference>
<feature type="region of interest" description="Disordered" evidence="8">
    <location>
        <begin position="49"/>
        <end position="73"/>
    </location>
</feature>
<dbReference type="Proteomes" id="UP001595713">
    <property type="component" value="Unassembled WGS sequence"/>
</dbReference>
<evidence type="ECO:0000256" key="3">
    <source>
        <dbReference type="ARBA" id="ARBA00022679"/>
    </source>
</evidence>
<organism evidence="10 11">
    <name type="scientific">Sphingomonas hylomeconis</name>
    <dbReference type="NCBI Taxonomy" id="1395958"/>
    <lineage>
        <taxon>Bacteria</taxon>
        <taxon>Pseudomonadati</taxon>
        <taxon>Pseudomonadota</taxon>
        <taxon>Alphaproteobacteria</taxon>
        <taxon>Sphingomonadales</taxon>
        <taxon>Sphingomonadaceae</taxon>
        <taxon>Sphingomonas</taxon>
    </lineage>
</organism>
<dbReference type="Gene3D" id="2.40.440.10">
    <property type="entry name" value="L,D-transpeptidase catalytic domain-like"/>
    <property type="match status" value="1"/>
</dbReference>
<dbReference type="EMBL" id="JBHRXP010000009">
    <property type="protein sequence ID" value="MFC3582031.1"/>
    <property type="molecule type" value="Genomic_DNA"/>
</dbReference>
<reference evidence="11" key="1">
    <citation type="journal article" date="2019" name="Int. J. Syst. Evol. Microbiol.">
        <title>The Global Catalogue of Microorganisms (GCM) 10K type strain sequencing project: providing services to taxonomists for standard genome sequencing and annotation.</title>
        <authorList>
            <consortium name="The Broad Institute Genomics Platform"/>
            <consortium name="The Broad Institute Genome Sequencing Center for Infectious Disease"/>
            <person name="Wu L."/>
            <person name="Ma J."/>
        </authorList>
    </citation>
    <scope>NUCLEOTIDE SEQUENCE [LARGE SCALE GENOMIC DNA]</scope>
    <source>
        <strain evidence="11">KCTC 42739</strain>
    </source>
</reference>
<evidence type="ECO:0000259" key="9">
    <source>
        <dbReference type="PROSITE" id="PS52029"/>
    </source>
</evidence>